<feature type="compositionally biased region" description="Low complexity" evidence="3">
    <location>
        <begin position="775"/>
        <end position="792"/>
    </location>
</feature>
<organism evidence="7 8">
    <name type="scientific">Lentithecium fluviatile CBS 122367</name>
    <dbReference type="NCBI Taxonomy" id="1168545"/>
    <lineage>
        <taxon>Eukaryota</taxon>
        <taxon>Fungi</taxon>
        <taxon>Dikarya</taxon>
        <taxon>Ascomycota</taxon>
        <taxon>Pezizomycotina</taxon>
        <taxon>Dothideomycetes</taxon>
        <taxon>Pleosporomycetidae</taxon>
        <taxon>Pleosporales</taxon>
        <taxon>Massarineae</taxon>
        <taxon>Lentitheciaceae</taxon>
        <taxon>Lentithecium</taxon>
    </lineage>
</organism>
<gene>
    <name evidence="7" type="ORF">K458DRAFT_434075</name>
</gene>
<keyword evidence="4" id="KW-0732">Signal</keyword>
<evidence type="ECO:0000256" key="2">
    <source>
        <dbReference type="RuleBase" id="RU003968"/>
    </source>
</evidence>
<feature type="chain" id="PRO_5026343032" description="Glucose-methanol-choline oxidoreductase N-terminal domain-containing protein" evidence="4">
    <location>
        <begin position="21"/>
        <end position="925"/>
    </location>
</feature>
<dbReference type="Gene3D" id="2.60.40.1210">
    <property type="entry name" value="Cellobiose dehydrogenase, cytochrome domain"/>
    <property type="match status" value="1"/>
</dbReference>
<dbReference type="PANTHER" id="PTHR47190:SF4">
    <property type="entry name" value="DEHYDROGENASE, PUTATIVE-RELATED"/>
    <property type="match status" value="1"/>
</dbReference>
<keyword evidence="2" id="KW-0285">Flavoprotein</keyword>
<dbReference type="Proteomes" id="UP000799291">
    <property type="component" value="Unassembled WGS sequence"/>
</dbReference>
<feature type="domain" description="Glucose-methanol-choline oxidoreductase N-terminal" evidence="6">
    <location>
        <begin position="484"/>
        <end position="498"/>
    </location>
</feature>
<dbReference type="AlphaFoldDB" id="A0A6G1IS76"/>
<dbReference type="Pfam" id="PF16010">
    <property type="entry name" value="CDH-cyt"/>
    <property type="match status" value="1"/>
</dbReference>
<evidence type="ECO:0000259" key="6">
    <source>
        <dbReference type="PROSITE" id="PS00624"/>
    </source>
</evidence>
<dbReference type="InterPro" id="IPR015920">
    <property type="entry name" value="Cellobiose_DH-like_cyt"/>
</dbReference>
<dbReference type="SUPFAM" id="SSF54373">
    <property type="entry name" value="FAD-linked reductases, C-terminal domain"/>
    <property type="match status" value="1"/>
</dbReference>
<dbReference type="Gene3D" id="3.30.410.10">
    <property type="entry name" value="Cholesterol Oxidase, domain 2"/>
    <property type="match status" value="1"/>
</dbReference>
<dbReference type="PANTHER" id="PTHR47190">
    <property type="entry name" value="DEHYDROGENASE, PUTATIVE-RELATED"/>
    <property type="match status" value="1"/>
</dbReference>
<evidence type="ECO:0000313" key="7">
    <source>
        <dbReference type="EMBL" id="KAF2680801.1"/>
    </source>
</evidence>
<comment type="similarity">
    <text evidence="1 2">Belongs to the GMC oxidoreductase family.</text>
</comment>
<dbReference type="EMBL" id="MU005594">
    <property type="protein sequence ID" value="KAF2680801.1"/>
    <property type="molecule type" value="Genomic_DNA"/>
</dbReference>
<keyword evidence="2" id="KW-0274">FAD</keyword>
<proteinExistence type="inferred from homology"/>
<dbReference type="InterPro" id="IPR053208">
    <property type="entry name" value="GMC_Oxidoreductase_CD"/>
</dbReference>
<accession>A0A6G1IS76</accession>
<evidence type="ECO:0000256" key="1">
    <source>
        <dbReference type="ARBA" id="ARBA00010790"/>
    </source>
</evidence>
<dbReference type="GO" id="GO:0016614">
    <property type="term" value="F:oxidoreductase activity, acting on CH-OH group of donors"/>
    <property type="evidence" value="ECO:0007669"/>
    <property type="project" value="InterPro"/>
</dbReference>
<dbReference type="PROSITE" id="PS00623">
    <property type="entry name" value="GMC_OXRED_1"/>
    <property type="match status" value="1"/>
</dbReference>
<dbReference type="InterPro" id="IPR036188">
    <property type="entry name" value="FAD/NAD-bd_sf"/>
</dbReference>
<dbReference type="Pfam" id="PF05199">
    <property type="entry name" value="GMC_oxred_C"/>
    <property type="match status" value="1"/>
</dbReference>
<feature type="compositionally biased region" description="Low complexity" evidence="3">
    <location>
        <begin position="806"/>
        <end position="816"/>
    </location>
</feature>
<dbReference type="Gene3D" id="3.50.50.60">
    <property type="entry name" value="FAD/NAD(P)-binding domain"/>
    <property type="match status" value="1"/>
</dbReference>
<dbReference type="PROSITE" id="PS00624">
    <property type="entry name" value="GMC_OXRED_2"/>
    <property type="match status" value="1"/>
</dbReference>
<sequence length="925" mass="97163">MTRSFLVSCALLVLRVSAQTASPYTDAKSGITFDGYSHASGYTFGIALPENPTTDFIGQIVAPVTNDGGWAGATMGSSMVSTLIIAAWPHDGAVVSSFRKATGYTSPPVVEGNFTMTTIPDGTYVNDTAFSYTFLCSNCIGDDALVLSTTSNVLGWAYATDAPTTPSDSTSALTYHDAGFGEYGLTIDDAKSAEYDTWAALATGGSSSSGNSNTPNGGSANGTTIGNTTATISNSTYDYIICGAGAAGIVVAERLAEDGASVLLLERGGPSLAFTGNNDTLSWNSSVTIYDVPGLDYYQSKAGKPALCTDTADQAGCLLGGGTMVNAMMYVKPQSRDFDDQWPQGWKWNDVSESADRLYERDPGQNYGSMDGLRYNNEAYDVLSEFLATNGWTSTDLIAGDHNARTDVYGYPPWLTSSGLRSGPVRTYLPLAQQQSNFKLIVNTKVIRAVRDGSAITGVETETSTGARVIYNINTGGNVILAAGAMSTPRILFNSGIGPVEQLQTVAAGTTGVILPEEADWIDLPVGTQIKDHVIFTLKFTTSTPLYSPPTTEIISPNQTVVDLFAKGSGILAQSGQRLNFWTSVNTTSGKEMFIQGTCNGPANNTVQMKVYLTHGLTSAGSLGITADGNTEYTKEPWLQTDEDIEAITIFMDRLLEMTRAPNSTLTFLSAGSVTGGSNVTGADLIKEHVTASHFVGTAKMGTEGDSGVVVDTDTKVFGTDNLFVVDASMHPDLPTGNTQAIVLVAAEHAAARILALKGGAATNETAVPTVVPVSSTSVPSSISSATGAIASPLHPTPTRDVLAHSSAASQPSQQPGHYGSNPSWGEGSHDGNGQGKSNGKATSTTFSTRTQTPTPTSTLSKEAVTPVATPQAGQQYGQFGQYGHYVRRNVVGRVPLSPDAMEDEARISQRTRMERASFLDAYNS</sequence>
<evidence type="ECO:0000256" key="4">
    <source>
        <dbReference type="SAM" id="SignalP"/>
    </source>
</evidence>
<dbReference type="GO" id="GO:0050660">
    <property type="term" value="F:flavin adenine dinucleotide binding"/>
    <property type="evidence" value="ECO:0007669"/>
    <property type="project" value="InterPro"/>
</dbReference>
<evidence type="ECO:0000259" key="5">
    <source>
        <dbReference type="PROSITE" id="PS00623"/>
    </source>
</evidence>
<reference evidence="7" key="1">
    <citation type="journal article" date="2020" name="Stud. Mycol.">
        <title>101 Dothideomycetes genomes: a test case for predicting lifestyles and emergence of pathogens.</title>
        <authorList>
            <person name="Haridas S."/>
            <person name="Albert R."/>
            <person name="Binder M."/>
            <person name="Bloem J."/>
            <person name="Labutti K."/>
            <person name="Salamov A."/>
            <person name="Andreopoulos B."/>
            <person name="Baker S."/>
            <person name="Barry K."/>
            <person name="Bills G."/>
            <person name="Bluhm B."/>
            <person name="Cannon C."/>
            <person name="Castanera R."/>
            <person name="Culley D."/>
            <person name="Daum C."/>
            <person name="Ezra D."/>
            <person name="Gonzalez J."/>
            <person name="Henrissat B."/>
            <person name="Kuo A."/>
            <person name="Liang C."/>
            <person name="Lipzen A."/>
            <person name="Lutzoni F."/>
            <person name="Magnuson J."/>
            <person name="Mondo S."/>
            <person name="Nolan M."/>
            <person name="Ohm R."/>
            <person name="Pangilinan J."/>
            <person name="Park H.-J."/>
            <person name="Ramirez L."/>
            <person name="Alfaro M."/>
            <person name="Sun H."/>
            <person name="Tritt A."/>
            <person name="Yoshinaga Y."/>
            <person name="Zwiers L.-H."/>
            <person name="Turgeon B."/>
            <person name="Goodwin S."/>
            <person name="Spatafora J."/>
            <person name="Crous P."/>
            <person name="Grigoriev I."/>
        </authorList>
    </citation>
    <scope>NUCLEOTIDE SEQUENCE</scope>
    <source>
        <strain evidence="7">CBS 122367</strain>
    </source>
</reference>
<dbReference type="InterPro" id="IPR000172">
    <property type="entry name" value="GMC_OxRdtase_N"/>
</dbReference>
<dbReference type="SUPFAM" id="SSF49344">
    <property type="entry name" value="CBD9-like"/>
    <property type="match status" value="1"/>
</dbReference>
<evidence type="ECO:0000256" key="3">
    <source>
        <dbReference type="SAM" id="MobiDB-lite"/>
    </source>
</evidence>
<feature type="compositionally biased region" description="Low complexity" evidence="3">
    <location>
        <begin position="843"/>
        <end position="861"/>
    </location>
</feature>
<evidence type="ECO:0000313" key="8">
    <source>
        <dbReference type="Proteomes" id="UP000799291"/>
    </source>
</evidence>
<name>A0A6G1IS76_9PLEO</name>
<dbReference type="CDD" id="cd09630">
    <property type="entry name" value="CDH_like_cytochrome"/>
    <property type="match status" value="1"/>
</dbReference>
<feature type="signal peptide" evidence="4">
    <location>
        <begin position="1"/>
        <end position="20"/>
    </location>
</feature>
<keyword evidence="8" id="KW-1185">Reference proteome</keyword>
<dbReference type="SUPFAM" id="SSF51905">
    <property type="entry name" value="FAD/NAD(P)-binding domain"/>
    <property type="match status" value="1"/>
</dbReference>
<dbReference type="OrthoDB" id="413885at2759"/>
<feature type="domain" description="Glucose-methanol-choline oxidoreductase N-terminal" evidence="5">
    <location>
        <begin position="316"/>
        <end position="339"/>
    </location>
</feature>
<dbReference type="Pfam" id="PF00732">
    <property type="entry name" value="GMC_oxred_N"/>
    <property type="match status" value="1"/>
</dbReference>
<protein>
    <recommendedName>
        <fullName evidence="5 6">Glucose-methanol-choline oxidoreductase N-terminal domain-containing protein</fullName>
    </recommendedName>
</protein>
<feature type="region of interest" description="Disordered" evidence="3">
    <location>
        <begin position="775"/>
        <end position="876"/>
    </location>
</feature>
<dbReference type="InterPro" id="IPR007867">
    <property type="entry name" value="GMC_OxRtase_C"/>
</dbReference>